<sequence length="37" mass="4185">MEIVVTNKRGEVVRATVTAIAHGHRLDERLRITRSAQ</sequence>
<keyword evidence="2" id="KW-1185">Reference proteome</keyword>
<gene>
    <name evidence="1" type="ORF">D777_02259</name>
</gene>
<accession>A0A072N0V6</accession>
<evidence type="ECO:0000313" key="2">
    <source>
        <dbReference type="Proteomes" id="UP000035057"/>
    </source>
</evidence>
<dbReference type="Proteomes" id="UP000035057">
    <property type="component" value="Unassembled WGS sequence"/>
</dbReference>
<reference evidence="1 2" key="1">
    <citation type="submission" date="2012-12" db="EMBL/GenBank/DDBJ databases">
        <title>Genome assembly of Marinobacter sp. AK21.</title>
        <authorList>
            <person name="Khatri I."/>
            <person name="Kumar R."/>
            <person name="Vaidya B."/>
            <person name="Subramanian S."/>
            <person name="Pinnaka A."/>
        </authorList>
    </citation>
    <scope>NUCLEOTIDE SEQUENCE [LARGE SCALE GENOMIC DNA]</scope>
    <source>
        <strain evidence="1 2">AK21</strain>
    </source>
</reference>
<dbReference type="AlphaFoldDB" id="A0A072N0V6"/>
<dbReference type="PATRIC" id="fig|1137280.3.peg.2073"/>
<name>A0A072N0V6_9GAMM</name>
<proteinExistence type="predicted"/>
<evidence type="ECO:0000313" key="1">
    <source>
        <dbReference type="EMBL" id="KEF31106.1"/>
    </source>
</evidence>
<dbReference type="STRING" id="1137280.D777_02259"/>
<dbReference type="EMBL" id="ANIE01000006">
    <property type="protein sequence ID" value="KEF31106.1"/>
    <property type="molecule type" value="Genomic_DNA"/>
</dbReference>
<comment type="caution">
    <text evidence="1">The sequence shown here is derived from an EMBL/GenBank/DDBJ whole genome shotgun (WGS) entry which is preliminary data.</text>
</comment>
<protein>
    <submittedName>
        <fullName evidence="1">Uncharacterized protein</fullName>
    </submittedName>
</protein>
<organism evidence="1 2">
    <name type="scientific">Marinobacter nitratireducens</name>
    <dbReference type="NCBI Taxonomy" id="1137280"/>
    <lineage>
        <taxon>Bacteria</taxon>
        <taxon>Pseudomonadati</taxon>
        <taxon>Pseudomonadota</taxon>
        <taxon>Gammaproteobacteria</taxon>
        <taxon>Pseudomonadales</taxon>
        <taxon>Marinobacteraceae</taxon>
        <taxon>Marinobacter</taxon>
    </lineage>
</organism>